<accession>A0A9P4GEJ4</accession>
<dbReference type="PANTHER" id="PTHR47843">
    <property type="entry name" value="BTB DOMAIN-CONTAINING PROTEIN-RELATED"/>
    <property type="match status" value="1"/>
</dbReference>
<dbReference type="PROSITE" id="PS50097">
    <property type="entry name" value="BTB"/>
    <property type="match status" value="1"/>
</dbReference>
<proteinExistence type="predicted"/>
<feature type="domain" description="BTB" evidence="1">
    <location>
        <begin position="5"/>
        <end position="76"/>
    </location>
</feature>
<evidence type="ECO:0000313" key="2">
    <source>
        <dbReference type="EMBL" id="KAF1843927.1"/>
    </source>
</evidence>
<comment type="caution">
    <text evidence="2">The sequence shown here is derived from an EMBL/GenBank/DDBJ whole genome shotgun (WGS) entry which is preliminary data.</text>
</comment>
<evidence type="ECO:0000259" key="1">
    <source>
        <dbReference type="PROSITE" id="PS50097"/>
    </source>
</evidence>
<dbReference type="AlphaFoldDB" id="A0A9P4GEJ4"/>
<reference evidence="2" key="1">
    <citation type="submission" date="2020-01" db="EMBL/GenBank/DDBJ databases">
        <authorList>
            <consortium name="DOE Joint Genome Institute"/>
            <person name="Haridas S."/>
            <person name="Albert R."/>
            <person name="Binder M."/>
            <person name="Bloem J."/>
            <person name="Labutti K."/>
            <person name="Salamov A."/>
            <person name="Andreopoulos B."/>
            <person name="Baker S.E."/>
            <person name="Barry K."/>
            <person name="Bills G."/>
            <person name="Bluhm B.H."/>
            <person name="Cannon C."/>
            <person name="Castanera R."/>
            <person name="Culley D.E."/>
            <person name="Daum C."/>
            <person name="Ezra D."/>
            <person name="Gonzalez J.B."/>
            <person name="Henrissat B."/>
            <person name="Kuo A."/>
            <person name="Liang C."/>
            <person name="Lipzen A."/>
            <person name="Lutzoni F."/>
            <person name="Magnuson J."/>
            <person name="Mondo S."/>
            <person name="Nolan M."/>
            <person name="Ohm R."/>
            <person name="Pangilinan J."/>
            <person name="Park H.-J."/>
            <person name="Ramirez L."/>
            <person name="Alfaro M."/>
            <person name="Sun H."/>
            <person name="Tritt A."/>
            <person name="Yoshinaga Y."/>
            <person name="Zwiers L.-H."/>
            <person name="Turgeon B.G."/>
            <person name="Goodwin S.B."/>
            <person name="Spatafora J.W."/>
            <person name="Crous P.W."/>
            <person name="Grigoriev I.V."/>
        </authorList>
    </citation>
    <scope>NUCLEOTIDE SEQUENCE</scope>
    <source>
        <strain evidence="2">CBS 394.84</strain>
    </source>
</reference>
<feature type="non-terminal residue" evidence="2">
    <location>
        <position position="128"/>
    </location>
</feature>
<dbReference type="Proteomes" id="UP000800039">
    <property type="component" value="Unassembled WGS sequence"/>
</dbReference>
<keyword evidence="3" id="KW-1185">Reference proteome</keyword>
<protein>
    <recommendedName>
        <fullName evidence="1">BTB domain-containing protein</fullName>
    </recommendedName>
</protein>
<organism evidence="2 3">
    <name type="scientific">Cucurbitaria berberidis CBS 394.84</name>
    <dbReference type="NCBI Taxonomy" id="1168544"/>
    <lineage>
        <taxon>Eukaryota</taxon>
        <taxon>Fungi</taxon>
        <taxon>Dikarya</taxon>
        <taxon>Ascomycota</taxon>
        <taxon>Pezizomycotina</taxon>
        <taxon>Dothideomycetes</taxon>
        <taxon>Pleosporomycetidae</taxon>
        <taxon>Pleosporales</taxon>
        <taxon>Pleosporineae</taxon>
        <taxon>Cucurbitariaceae</taxon>
        <taxon>Cucurbitaria</taxon>
    </lineage>
</organism>
<gene>
    <name evidence="2" type="ORF">K460DRAFT_267613</name>
</gene>
<dbReference type="Gene3D" id="3.30.710.10">
    <property type="entry name" value="Potassium Channel Kv1.1, Chain A"/>
    <property type="match status" value="1"/>
</dbReference>
<dbReference type="Pfam" id="PF00651">
    <property type="entry name" value="BTB"/>
    <property type="match status" value="1"/>
</dbReference>
<dbReference type="PANTHER" id="PTHR47843:SF2">
    <property type="entry name" value="BTB DOMAIN-CONTAINING PROTEIN"/>
    <property type="match status" value="1"/>
</dbReference>
<evidence type="ECO:0000313" key="3">
    <source>
        <dbReference type="Proteomes" id="UP000800039"/>
    </source>
</evidence>
<dbReference type="RefSeq" id="XP_040786490.1">
    <property type="nucleotide sequence ID" value="XM_040927527.1"/>
</dbReference>
<name>A0A9P4GEJ4_9PLEO</name>
<dbReference type="InterPro" id="IPR011333">
    <property type="entry name" value="SKP1/BTB/POZ_sf"/>
</dbReference>
<feature type="non-terminal residue" evidence="2">
    <location>
        <position position="1"/>
    </location>
</feature>
<dbReference type="EMBL" id="ML976617">
    <property type="protein sequence ID" value="KAF1843927.1"/>
    <property type="molecule type" value="Genomic_DNA"/>
</dbReference>
<dbReference type="GeneID" id="63844780"/>
<dbReference type="OrthoDB" id="1022638at2759"/>
<sequence length="128" mass="14652">YINSPAIRVIVGEHPEAKDFFVHEALICPRSEFFENAMKENWKEGEEHKVTLAKEEPAVFELYLELLYLSSVLPTKEIESTTTEFCQYTALSKLYVLAEMLMDDITKELVLAAMLARSKEPSATNKTF</sequence>
<dbReference type="SUPFAM" id="SSF54695">
    <property type="entry name" value="POZ domain"/>
    <property type="match status" value="1"/>
</dbReference>
<dbReference type="InterPro" id="IPR000210">
    <property type="entry name" value="BTB/POZ_dom"/>
</dbReference>